<feature type="region of interest" description="Disordered" evidence="7">
    <location>
        <begin position="1"/>
        <end position="47"/>
    </location>
</feature>
<proteinExistence type="predicted"/>
<keyword evidence="5 8" id="KW-1133">Transmembrane helix</keyword>
<feature type="transmembrane region" description="Helical" evidence="8">
    <location>
        <begin position="224"/>
        <end position="245"/>
    </location>
</feature>
<keyword evidence="2" id="KW-0813">Transport</keyword>
<dbReference type="InterPro" id="IPR001046">
    <property type="entry name" value="NRAMP_fam"/>
</dbReference>
<dbReference type="GO" id="GO:0005886">
    <property type="term" value="C:plasma membrane"/>
    <property type="evidence" value="ECO:0007669"/>
    <property type="project" value="TreeGrafter"/>
</dbReference>
<organism evidence="9 10">
    <name type="scientific">Gluconacetobacter asukensis</name>
    <dbReference type="NCBI Taxonomy" id="1017181"/>
    <lineage>
        <taxon>Bacteria</taxon>
        <taxon>Pseudomonadati</taxon>
        <taxon>Pseudomonadota</taxon>
        <taxon>Alphaproteobacteria</taxon>
        <taxon>Acetobacterales</taxon>
        <taxon>Acetobacteraceae</taxon>
        <taxon>Gluconacetobacter</taxon>
    </lineage>
</organism>
<evidence type="ECO:0000256" key="7">
    <source>
        <dbReference type="SAM" id="MobiDB-lite"/>
    </source>
</evidence>
<evidence type="ECO:0000256" key="6">
    <source>
        <dbReference type="ARBA" id="ARBA00023136"/>
    </source>
</evidence>
<comment type="subcellular location">
    <subcellularLocation>
        <location evidence="1">Membrane</location>
        <topology evidence="1">Multi-pass membrane protein</topology>
    </subcellularLocation>
</comment>
<feature type="transmembrane region" description="Helical" evidence="8">
    <location>
        <begin position="124"/>
        <end position="142"/>
    </location>
</feature>
<feature type="transmembrane region" description="Helical" evidence="8">
    <location>
        <begin position="401"/>
        <end position="425"/>
    </location>
</feature>
<dbReference type="EMBL" id="JABEQE010000004">
    <property type="protein sequence ID" value="MBB2171763.1"/>
    <property type="molecule type" value="Genomic_DNA"/>
</dbReference>
<protein>
    <submittedName>
        <fullName evidence="9">Divalent metal cation transporter</fullName>
    </submittedName>
</protein>
<comment type="caution">
    <text evidence="9">The sequence shown here is derived from an EMBL/GenBank/DDBJ whole genome shotgun (WGS) entry which is preliminary data.</text>
</comment>
<dbReference type="GO" id="GO:0015293">
    <property type="term" value="F:symporter activity"/>
    <property type="evidence" value="ECO:0007669"/>
    <property type="project" value="UniProtKB-KW"/>
</dbReference>
<keyword evidence="10" id="KW-1185">Reference proteome</keyword>
<keyword evidence="4" id="KW-0769">Symport</keyword>
<evidence type="ECO:0000256" key="2">
    <source>
        <dbReference type="ARBA" id="ARBA00022448"/>
    </source>
</evidence>
<evidence type="ECO:0000256" key="8">
    <source>
        <dbReference type="SAM" id="Phobius"/>
    </source>
</evidence>
<dbReference type="AlphaFoldDB" id="A0A7W4P1H7"/>
<feature type="transmembrane region" description="Helical" evidence="8">
    <location>
        <begin position="376"/>
        <end position="395"/>
    </location>
</feature>
<keyword evidence="6 8" id="KW-0472">Membrane</keyword>
<gene>
    <name evidence="9" type="ORF">HLH35_06450</name>
</gene>
<name>A0A7W4P1H7_9PROT</name>
<feature type="transmembrane region" description="Helical" evidence="8">
    <location>
        <begin position="282"/>
        <end position="304"/>
    </location>
</feature>
<dbReference type="Pfam" id="PF01566">
    <property type="entry name" value="Nramp"/>
    <property type="match status" value="1"/>
</dbReference>
<accession>A0A7W4P1H7</accession>
<evidence type="ECO:0000256" key="4">
    <source>
        <dbReference type="ARBA" id="ARBA00022847"/>
    </source>
</evidence>
<evidence type="ECO:0000256" key="1">
    <source>
        <dbReference type="ARBA" id="ARBA00004141"/>
    </source>
</evidence>
<evidence type="ECO:0000313" key="10">
    <source>
        <dbReference type="Proteomes" id="UP000577891"/>
    </source>
</evidence>
<evidence type="ECO:0000313" key="9">
    <source>
        <dbReference type="EMBL" id="MBB2171763.1"/>
    </source>
</evidence>
<feature type="transmembrane region" description="Helical" evidence="8">
    <location>
        <begin position="81"/>
        <end position="103"/>
    </location>
</feature>
<dbReference type="GO" id="GO:0034755">
    <property type="term" value="P:iron ion transmembrane transport"/>
    <property type="evidence" value="ECO:0007669"/>
    <property type="project" value="TreeGrafter"/>
</dbReference>
<keyword evidence="3 8" id="KW-0812">Transmembrane</keyword>
<feature type="transmembrane region" description="Helical" evidence="8">
    <location>
        <begin position="441"/>
        <end position="461"/>
    </location>
</feature>
<reference evidence="9 10" key="1">
    <citation type="submission" date="2020-04" db="EMBL/GenBank/DDBJ databases">
        <title>Description of novel Gluconacetobacter.</title>
        <authorList>
            <person name="Sombolestani A."/>
        </authorList>
    </citation>
    <scope>NUCLEOTIDE SEQUENCE [LARGE SCALE GENOMIC DNA]</scope>
    <source>
        <strain evidence="9 10">LMG 27724</strain>
    </source>
</reference>
<dbReference type="RefSeq" id="WP_182978363.1">
    <property type="nucleotide sequence ID" value="NZ_BAABGB010000013.1"/>
</dbReference>
<feature type="transmembrane region" description="Helical" evidence="8">
    <location>
        <begin position="191"/>
        <end position="212"/>
    </location>
</feature>
<evidence type="ECO:0000256" key="3">
    <source>
        <dbReference type="ARBA" id="ARBA00022692"/>
    </source>
</evidence>
<feature type="transmembrane region" description="Helical" evidence="8">
    <location>
        <begin position="162"/>
        <end position="179"/>
    </location>
</feature>
<dbReference type="PANTHER" id="PTHR11706:SF33">
    <property type="entry name" value="NATURAL RESISTANCE-ASSOCIATED MACROPHAGE PROTEIN 2"/>
    <property type="match status" value="1"/>
</dbReference>
<sequence>MRARKTPPNRGKSGAAASPGGGEGPVVPAGGRGADDPELPSPVVGPSRPRLFRVLGPGLITGASDDDPSGIATYSQAGAQFAYGLSWTLLFTYPLMVAVQMISARIGRTTGHGLAGVIRLHCPAWLLSGVVLLLLVANIINLGADLGAMADALGLLLPAPHALYVLLFSAISISMQLFLQYTRYVAALKWLTLALFAYFAALACVAVDWRVLAWHLVWPGHALTSGYLTTLVAILGTTISPYLFFWQASEEVEDLHVYPQRIDLVDAPSQGRRALRRIEIDTLVGMGFSNLVALAILVTTAATLNVHGVTDIQTSAQAAEALRPIAGEFASLVFTVGIVGTGMLAVPVLAGSAAYAVGEARQWPTGLERRPKEAQAFYATLVMATLIGMIINFAPVDPIRALFWSAVLNGVTAVPVMVVMMVVAARRDVMGRFAIRGPLRWLGWIATLLMGGVVLAMFGALL</sequence>
<feature type="transmembrane region" description="Helical" evidence="8">
    <location>
        <begin position="332"/>
        <end position="355"/>
    </location>
</feature>
<evidence type="ECO:0000256" key="5">
    <source>
        <dbReference type="ARBA" id="ARBA00022989"/>
    </source>
</evidence>
<dbReference type="PANTHER" id="PTHR11706">
    <property type="entry name" value="SOLUTE CARRIER PROTEIN FAMILY 11 MEMBER"/>
    <property type="match status" value="1"/>
</dbReference>
<dbReference type="GO" id="GO:0015086">
    <property type="term" value="F:cadmium ion transmembrane transporter activity"/>
    <property type="evidence" value="ECO:0007669"/>
    <property type="project" value="TreeGrafter"/>
</dbReference>
<dbReference type="Proteomes" id="UP000577891">
    <property type="component" value="Unassembled WGS sequence"/>
</dbReference>
<dbReference type="GO" id="GO:0005384">
    <property type="term" value="F:manganese ion transmembrane transporter activity"/>
    <property type="evidence" value="ECO:0007669"/>
    <property type="project" value="TreeGrafter"/>
</dbReference>